<dbReference type="EMBL" id="CP074694">
    <property type="protein sequence ID" value="QVL33943.1"/>
    <property type="molecule type" value="Genomic_DNA"/>
</dbReference>
<feature type="domain" description="Transposase IS66 central" evidence="1">
    <location>
        <begin position="8"/>
        <end position="190"/>
    </location>
</feature>
<dbReference type="InterPro" id="IPR004291">
    <property type="entry name" value="Transposase_IS66_central"/>
</dbReference>
<gene>
    <name evidence="2" type="ORF">KIH39_08555</name>
</gene>
<evidence type="ECO:0000313" key="3">
    <source>
        <dbReference type="Proteomes" id="UP000676194"/>
    </source>
</evidence>
<sequence>MLYGVHKDAETLQKILDPAVFSGLVLSDNAAVYAQFSNSQKCWSHLIRKGIKLTLQDPTNAAYRHFTDELRAIYKEACEVQSDRRLNAQQKKKAVAALEARVVALCQPICEAELSKTTGLEDAYRLLNEEVMRLVLAEQLFEFVTASPVQQPNGEMKSIGGTNNEAERTLRFPAEARKTGRTNKTPIGARRQTVLKSVLESLRLYLSKYTLQKTIEEINRWAQVGQSCFAQLLEKLKIPKAESPLLDQLFPKETQPLGIV</sequence>
<organism evidence="2 3">
    <name type="scientific">Telmatocola sphagniphila</name>
    <dbReference type="NCBI Taxonomy" id="1123043"/>
    <lineage>
        <taxon>Bacteria</taxon>
        <taxon>Pseudomonadati</taxon>
        <taxon>Planctomycetota</taxon>
        <taxon>Planctomycetia</taxon>
        <taxon>Gemmatales</taxon>
        <taxon>Gemmataceae</taxon>
    </lineage>
</organism>
<dbReference type="Pfam" id="PF03050">
    <property type="entry name" value="DDE_Tnp_IS66"/>
    <property type="match status" value="1"/>
</dbReference>
<dbReference type="RefSeq" id="WP_213498919.1">
    <property type="nucleotide sequence ID" value="NZ_CP074694.1"/>
</dbReference>
<reference evidence="2" key="1">
    <citation type="submission" date="2021-05" db="EMBL/GenBank/DDBJ databases">
        <title>Complete genome sequence of the cellulolytic planctomycete Telmatocola sphagniphila SP2T and characterization of the first cellulase from planctomycetes.</title>
        <authorList>
            <person name="Rakitin A.L."/>
            <person name="Beletsky A.V."/>
            <person name="Naumoff D.G."/>
            <person name="Kulichevskaya I.S."/>
            <person name="Mardanov A.V."/>
            <person name="Ravin N.V."/>
            <person name="Dedysh S.N."/>
        </authorList>
    </citation>
    <scope>NUCLEOTIDE SEQUENCE</scope>
    <source>
        <strain evidence="2">SP2T</strain>
    </source>
</reference>
<name>A0A8E6B8P6_9BACT</name>
<keyword evidence="3" id="KW-1185">Reference proteome</keyword>
<proteinExistence type="predicted"/>
<evidence type="ECO:0000259" key="1">
    <source>
        <dbReference type="Pfam" id="PF03050"/>
    </source>
</evidence>
<accession>A0A8E6B8P6</accession>
<dbReference type="KEGG" id="tsph:KIH39_08555"/>
<dbReference type="Proteomes" id="UP000676194">
    <property type="component" value="Chromosome"/>
</dbReference>
<protein>
    <submittedName>
        <fullName evidence="2">Transposase</fullName>
    </submittedName>
</protein>
<dbReference type="AlphaFoldDB" id="A0A8E6B8P6"/>
<evidence type="ECO:0000313" key="2">
    <source>
        <dbReference type="EMBL" id="QVL33943.1"/>
    </source>
</evidence>